<comment type="caution">
    <text evidence="2">The sequence shown here is derived from an EMBL/GenBank/DDBJ whole genome shotgun (WGS) entry which is preliminary data.</text>
</comment>
<evidence type="ECO:0000313" key="2">
    <source>
        <dbReference type="EMBL" id="GAA5050681.1"/>
    </source>
</evidence>
<proteinExistence type="predicted"/>
<dbReference type="EMBL" id="BAABKX010000008">
    <property type="protein sequence ID" value="GAA5050681.1"/>
    <property type="molecule type" value="Genomic_DNA"/>
</dbReference>
<keyword evidence="3" id="KW-1185">Reference proteome</keyword>
<dbReference type="Pfam" id="PF07920">
    <property type="entry name" value="DUF1684"/>
    <property type="match status" value="1"/>
</dbReference>
<dbReference type="Proteomes" id="UP001501729">
    <property type="component" value="Unassembled WGS sequence"/>
</dbReference>
<dbReference type="Gene3D" id="6.10.250.1680">
    <property type="match status" value="1"/>
</dbReference>
<protein>
    <submittedName>
        <fullName evidence="2">DUF1684 domain-containing protein</fullName>
    </submittedName>
</protein>
<evidence type="ECO:0000256" key="1">
    <source>
        <dbReference type="SAM" id="MobiDB-lite"/>
    </source>
</evidence>
<dbReference type="GeneID" id="68616064"/>
<name>A0AAV3UHT4_9EURY</name>
<dbReference type="PANTHER" id="PTHR41913:SF1">
    <property type="entry name" value="DUF1684 DOMAIN-CONTAINING PROTEIN"/>
    <property type="match status" value="1"/>
</dbReference>
<accession>A0AAV3UHT4</accession>
<reference evidence="2 3" key="1">
    <citation type="journal article" date="2019" name="Int. J. Syst. Evol. Microbiol.">
        <title>The Global Catalogue of Microorganisms (GCM) 10K type strain sequencing project: providing services to taxonomists for standard genome sequencing and annotation.</title>
        <authorList>
            <consortium name="The Broad Institute Genomics Platform"/>
            <consortium name="The Broad Institute Genome Sequencing Center for Infectious Disease"/>
            <person name="Wu L."/>
            <person name="Ma J."/>
        </authorList>
    </citation>
    <scope>NUCLEOTIDE SEQUENCE [LARGE SCALE GENOMIC DNA]</scope>
    <source>
        <strain evidence="2 3">JCM 17504</strain>
    </source>
</reference>
<organism evidence="2 3">
    <name type="scientific">Haladaptatus pallidirubidus</name>
    <dbReference type="NCBI Taxonomy" id="1008152"/>
    <lineage>
        <taxon>Archaea</taxon>
        <taxon>Methanobacteriati</taxon>
        <taxon>Methanobacteriota</taxon>
        <taxon>Stenosarchaea group</taxon>
        <taxon>Halobacteria</taxon>
        <taxon>Halobacteriales</taxon>
        <taxon>Haladaptataceae</taxon>
        <taxon>Haladaptatus</taxon>
    </lineage>
</organism>
<feature type="region of interest" description="Disordered" evidence="1">
    <location>
        <begin position="1"/>
        <end position="34"/>
    </location>
</feature>
<gene>
    <name evidence="2" type="ORF">GCM10025751_25100</name>
</gene>
<dbReference type="PANTHER" id="PTHR41913">
    <property type="entry name" value="DUF1684 DOMAIN-CONTAINING PROTEIN"/>
    <property type="match status" value="1"/>
</dbReference>
<evidence type="ECO:0000313" key="3">
    <source>
        <dbReference type="Proteomes" id="UP001501729"/>
    </source>
</evidence>
<dbReference type="AlphaFoldDB" id="A0AAV3UHT4"/>
<dbReference type="RefSeq" id="WP_227777761.1">
    <property type="nucleotide sequence ID" value="NZ_BAABKX010000008.1"/>
</dbReference>
<sequence>MGSEWQQTLKEQRTKKNQYFRENPHSPIPAEERDSFEGLDYYPIDETYRFEMLLHEHEEKEQLTVATSTEGEREYLRWGEFQFTLDGEQVTIQAYKSDPNEDRLWVPFRDATSGDETYGAGRYLDLERDVHYTKDGMWILDFNEAYNPTCAYNDRYECPLPPMENWLDVPLEAGEQKYS</sequence>
<dbReference type="InterPro" id="IPR012467">
    <property type="entry name" value="DUF1684"/>
</dbReference>